<dbReference type="EMBL" id="BSTI01000002">
    <property type="protein sequence ID" value="GLY64217.1"/>
    <property type="molecule type" value="Genomic_DNA"/>
</dbReference>
<dbReference type="PROSITE" id="PS50931">
    <property type="entry name" value="HTH_LYSR"/>
    <property type="match status" value="1"/>
</dbReference>
<keyword evidence="7" id="KW-1185">Reference proteome</keyword>
<dbReference type="GO" id="GO:0003700">
    <property type="term" value="F:DNA-binding transcription factor activity"/>
    <property type="evidence" value="ECO:0007669"/>
    <property type="project" value="InterPro"/>
</dbReference>
<name>A0A9W6QY68_9PSEU</name>
<dbReference type="InterPro" id="IPR036390">
    <property type="entry name" value="WH_DNA-bd_sf"/>
</dbReference>
<organism evidence="6 7">
    <name type="scientific">Amycolatopsis taiwanensis</name>
    <dbReference type="NCBI Taxonomy" id="342230"/>
    <lineage>
        <taxon>Bacteria</taxon>
        <taxon>Bacillati</taxon>
        <taxon>Actinomycetota</taxon>
        <taxon>Actinomycetes</taxon>
        <taxon>Pseudonocardiales</taxon>
        <taxon>Pseudonocardiaceae</taxon>
        <taxon>Amycolatopsis</taxon>
    </lineage>
</organism>
<evidence type="ECO:0000256" key="4">
    <source>
        <dbReference type="ARBA" id="ARBA00023163"/>
    </source>
</evidence>
<dbReference type="PRINTS" id="PR00039">
    <property type="entry name" value="HTHLYSR"/>
</dbReference>
<dbReference type="Pfam" id="PF03466">
    <property type="entry name" value="LysR_substrate"/>
    <property type="match status" value="1"/>
</dbReference>
<sequence length="312" mass="34033">MTGIGSKFTLRQLEYLVTVADEGTLAAAAGRHHISQSAISLAITELERALGVQLLMRRKARGIELTQAARQVLPEIRNLLAHAGEVRSSARSLGQSLSGDLVIGCFPTLTPFLMPEILRHFPARHPGVTVRLFEGSMAEVQGRLLDGTCEIAVVYDLAIGIDITTHVLYQVRPYVLLSADHRLAGPEPISLADLRDEPMVMLDMPPSAAMFREVLAVGGIEPNVRFTTTHFESVRSLVASGAGYSLLLQRPAPDTTYAGPPLVYREIIEEVRTVDVVLAHARDARLTRRAHAFADFCRATFTRGRPGCPGPR</sequence>
<gene>
    <name evidence="6" type="ORF">Atai01_08360</name>
</gene>
<keyword evidence="3" id="KW-0238">DNA-binding</keyword>
<dbReference type="Gene3D" id="3.40.190.10">
    <property type="entry name" value="Periplasmic binding protein-like II"/>
    <property type="match status" value="2"/>
</dbReference>
<keyword evidence="4" id="KW-0804">Transcription</keyword>
<dbReference type="Proteomes" id="UP001165136">
    <property type="component" value="Unassembled WGS sequence"/>
</dbReference>
<dbReference type="Pfam" id="PF00126">
    <property type="entry name" value="HTH_1"/>
    <property type="match status" value="1"/>
</dbReference>
<accession>A0A9W6QY68</accession>
<protein>
    <submittedName>
        <fullName evidence="6">LysR family transcriptional regulator</fullName>
    </submittedName>
</protein>
<evidence type="ECO:0000259" key="5">
    <source>
        <dbReference type="PROSITE" id="PS50931"/>
    </source>
</evidence>
<dbReference type="SUPFAM" id="SSF53850">
    <property type="entry name" value="Periplasmic binding protein-like II"/>
    <property type="match status" value="1"/>
</dbReference>
<dbReference type="InterPro" id="IPR036388">
    <property type="entry name" value="WH-like_DNA-bd_sf"/>
</dbReference>
<dbReference type="GO" id="GO:0032993">
    <property type="term" value="C:protein-DNA complex"/>
    <property type="evidence" value="ECO:0007669"/>
    <property type="project" value="TreeGrafter"/>
</dbReference>
<dbReference type="AlphaFoldDB" id="A0A9W6QY68"/>
<dbReference type="Gene3D" id="1.10.10.10">
    <property type="entry name" value="Winged helix-like DNA-binding domain superfamily/Winged helix DNA-binding domain"/>
    <property type="match status" value="1"/>
</dbReference>
<comment type="similarity">
    <text evidence="1">Belongs to the LysR transcriptional regulatory family.</text>
</comment>
<dbReference type="RefSeq" id="WP_043841937.1">
    <property type="nucleotide sequence ID" value="NZ_BSTI01000002.1"/>
</dbReference>
<evidence type="ECO:0000313" key="7">
    <source>
        <dbReference type="Proteomes" id="UP001165136"/>
    </source>
</evidence>
<dbReference type="InterPro" id="IPR005119">
    <property type="entry name" value="LysR_subst-bd"/>
</dbReference>
<dbReference type="SUPFAM" id="SSF46785">
    <property type="entry name" value="Winged helix' DNA-binding domain"/>
    <property type="match status" value="1"/>
</dbReference>
<evidence type="ECO:0000313" key="6">
    <source>
        <dbReference type="EMBL" id="GLY64217.1"/>
    </source>
</evidence>
<evidence type="ECO:0000256" key="1">
    <source>
        <dbReference type="ARBA" id="ARBA00009437"/>
    </source>
</evidence>
<dbReference type="GO" id="GO:0003677">
    <property type="term" value="F:DNA binding"/>
    <property type="evidence" value="ECO:0007669"/>
    <property type="project" value="UniProtKB-KW"/>
</dbReference>
<proteinExistence type="inferred from homology"/>
<dbReference type="PANTHER" id="PTHR30346:SF0">
    <property type="entry name" value="HCA OPERON TRANSCRIPTIONAL ACTIVATOR HCAR"/>
    <property type="match status" value="1"/>
</dbReference>
<dbReference type="InterPro" id="IPR000847">
    <property type="entry name" value="LysR_HTH_N"/>
</dbReference>
<keyword evidence="2" id="KW-0805">Transcription regulation</keyword>
<reference evidence="6" key="1">
    <citation type="submission" date="2023-03" db="EMBL/GenBank/DDBJ databases">
        <title>Amycolatopsis taiwanensis NBRC 103393.</title>
        <authorList>
            <person name="Ichikawa N."/>
            <person name="Sato H."/>
            <person name="Tonouchi N."/>
        </authorList>
    </citation>
    <scope>NUCLEOTIDE SEQUENCE</scope>
    <source>
        <strain evidence="6">NBRC 103393</strain>
    </source>
</reference>
<comment type="caution">
    <text evidence="6">The sequence shown here is derived from an EMBL/GenBank/DDBJ whole genome shotgun (WGS) entry which is preliminary data.</text>
</comment>
<evidence type="ECO:0000256" key="2">
    <source>
        <dbReference type="ARBA" id="ARBA00023015"/>
    </source>
</evidence>
<feature type="domain" description="HTH lysR-type" evidence="5">
    <location>
        <begin position="8"/>
        <end position="66"/>
    </location>
</feature>
<dbReference type="PANTHER" id="PTHR30346">
    <property type="entry name" value="TRANSCRIPTIONAL DUAL REGULATOR HCAR-RELATED"/>
    <property type="match status" value="1"/>
</dbReference>
<evidence type="ECO:0000256" key="3">
    <source>
        <dbReference type="ARBA" id="ARBA00023125"/>
    </source>
</evidence>